<protein>
    <submittedName>
        <fullName evidence="8">Type II toxin-antitoxin system HicA family toxin</fullName>
    </submittedName>
</protein>
<dbReference type="EMBL" id="QSBM01000003">
    <property type="protein sequence ID" value="RGX31428.1"/>
    <property type="molecule type" value="Genomic_DNA"/>
</dbReference>
<keyword evidence="4" id="KW-0255">Endonuclease</keyword>
<evidence type="ECO:0000256" key="7">
    <source>
        <dbReference type="ARBA" id="ARBA00023016"/>
    </source>
</evidence>
<dbReference type="InterPro" id="IPR012933">
    <property type="entry name" value="HicA_mRNA_interferase"/>
</dbReference>
<comment type="caution">
    <text evidence="8">The sequence shown here is derived from an EMBL/GenBank/DDBJ whole genome shotgun (WGS) entry which is preliminary data.</text>
</comment>
<gene>
    <name evidence="8" type="ORF">DWV29_05985</name>
</gene>
<keyword evidence="7" id="KW-0346">Stress response</keyword>
<keyword evidence="5" id="KW-0378">Hydrolase</keyword>
<reference evidence="8 9" key="1">
    <citation type="submission" date="2018-08" db="EMBL/GenBank/DDBJ databases">
        <title>A genome reference for cultivated species of the human gut microbiota.</title>
        <authorList>
            <person name="Zou Y."/>
            <person name="Xue W."/>
            <person name="Luo G."/>
        </authorList>
    </citation>
    <scope>NUCLEOTIDE SEQUENCE [LARGE SCALE GENOMIC DNA]</scope>
    <source>
        <strain evidence="8 9">AF04-15</strain>
    </source>
</reference>
<dbReference type="GO" id="GO:0003729">
    <property type="term" value="F:mRNA binding"/>
    <property type="evidence" value="ECO:0007669"/>
    <property type="project" value="InterPro"/>
</dbReference>
<dbReference type="OrthoDB" id="1447122at2"/>
<keyword evidence="6" id="KW-0694">RNA-binding</keyword>
<dbReference type="Gene3D" id="3.30.920.30">
    <property type="entry name" value="Hypothetical protein"/>
    <property type="match status" value="1"/>
</dbReference>
<accession>A0A413FJ24</accession>
<evidence type="ECO:0000313" key="8">
    <source>
        <dbReference type="EMBL" id="RGX31428.1"/>
    </source>
</evidence>
<evidence type="ECO:0000256" key="2">
    <source>
        <dbReference type="ARBA" id="ARBA00022649"/>
    </source>
</evidence>
<organism evidence="8 9">
    <name type="scientific">Enterocloster asparagiformis</name>
    <dbReference type="NCBI Taxonomy" id="333367"/>
    <lineage>
        <taxon>Bacteria</taxon>
        <taxon>Bacillati</taxon>
        <taxon>Bacillota</taxon>
        <taxon>Clostridia</taxon>
        <taxon>Lachnospirales</taxon>
        <taxon>Lachnospiraceae</taxon>
        <taxon>Enterocloster</taxon>
    </lineage>
</organism>
<dbReference type="Pfam" id="PF07927">
    <property type="entry name" value="HicA_toxin"/>
    <property type="match status" value="1"/>
</dbReference>
<name>A0A413FJ24_9FIRM</name>
<evidence type="ECO:0000256" key="6">
    <source>
        <dbReference type="ARBA" id="ARBA00022884"/>
    </source>
</evidence>
<dbReference type="InterPro" id="IPR038570">
    <property type="entry name" value="HicA_sf"/>
</dbReference>
<evidence type="ECO:0000256" key="3">
    <source>
        <dbReference type="ARBA" id="ARBA00022722"/>
    </source>
</evidence>
<proteinExistence type="inferred from homology"/>
<dbReference type="Proteomes" id="UP000283880">
    <property type="component" value="Unassembled WGS sequence"/>
</dbReference>
<dbReference type="RefSeq" id="WP_007717735.1">
    <property type="nucleotide sequence ID" value="NZ_JAWRJJ010000336.1"/>
</dbReference>
<dbReference type="GO" id="GO:0004519">
    <property type="term" value="F:endonuclease activity"/>
    <property type="evidence" value="ECO:0007669"/>
    <property type="project" value="UniProtKB-KW"/>
</dbReference>
<dbReference type="AlphaFoldDB" id="A0A413FJ24"/>
<comment type="similarity">
    <text evidence="1">Belongs to the HicA mRNA interferase family.</text>
</comment>
<evidence type="ECO:0000313" key="9">
    <source>
        <dbReference type="Proteomes" id="UP000283880"/>
    </source>
</evidence>
<sequence length="83" mass="9540">MSKKEKLIDRLIKKPKDFTFDEMVLLLSYFGYELKQGGTGSGVKFIKEGSNEVINFHKPHPNGVLKKYVLDQVVEKLRKDGQL</sequence>
<dbReference type="GO" id="GO:0016787">
    <property type="term" value="F:hydrolase activity"/>
    <property type="evidence" value="ECO:0007669"/>
    <property type="project" value="UniProtKB-KW"/>
</dbReference>
<evidence type="ECO:0000256" key="4">
    <source>
        <dbReference type="ARBA" id="ARBA00022759"/>
    </source>
</evidence>
<evidence type="ECO:0000256" key="5">
    <source>
        <dbReference type="ARBA" id="ARBA00022801"/>
    </source>
</evidence>
<evidence type="ECO:0000256" key="1">
    <source>
        <dbReference type="ARBA" id="ARBA00006620"/>
    </source>
</evidence>
<keyword evidence="2" id="KW-1277">Toxin-antitoxin system</keyword>
<keyword evidence="3" id="KW-0540">Nuclease</keyword>